<dbReference type="Pfam" id="PF02475">
    <property type="entry name" value="TRM5-TYW2_MTfase"/>
    <property type="match status" value="1"/>
</dbReference>
<evidence type="ECO:0000256" key="1">
    <source>
        <dbReference type="ARBA" id="ARBA00022490"/>
    </source>
</evidence>
<protein>
    <recommendedName>
        <fullName evidence="6">SAM-dependent methyltransferase TRM5/TYW2-type domain-containing protein</fullName>
    </recommendedName>
</protein>
<dbReference type="PANTHER" id="PTHR23245:SF36">
    <property type="entry name" value="TRNA (GUANINE(37)-N1)-METHYLTRANSFERASE"/>
    <property type="match status" value="1"/>
</dbReference>
<keyword evidence="5" id="KW-0819">tRNA processing</keyword>
<comment type="caution">
    <text evidence="7">The sequence shown here is derived from an EMBL/GenBank/DDBJ whole genome shotgun (WGS) entry which is preliminary data.</text>
</comment>
<keyword evidence="2" id="KW-0489">Methyltransferase</keyword>
<evidence type="ECO:0000313" key="8">
    <source>
        <dbReference type="Proteomes" id="UP000585802"/>
    </source>
</evidence>
<dbReference type="AlphaFoldDB" id="A0A7J4GRH2"/>
<evidence type="ECO:0000259" key="6">
    <source>
        <dbReference type="PROSITE" id="PS51684"/>
    </source>
</evidence>
<dbReference type="Proteomes" id="UP000585802">
    <property type="component" value="Unassembled WGS sequence"/>
</dbReference>
<feature type="domain" description="SAM-dependent methyltransferase TRM5/TYW2-type" evidence="6">
    <location>
        <begin position="81"/>
        <end position="323"/>
    </location>
</feature>
<dbReference type="InterPro" id="IPR030382">
    <property type="entry name" value="MeTrfase_TRM5/TYW2"/>
</dbReference>
<evidence type="ECO:0000256" key="4">
    <source>
        <dbReference type="ARBA" id="ARBA00022691"/>
    </source>
</evidence>
<dbReference type="InterPro" id="IPR056743">
    <property type="entry name" value="TRM5-TYW2-like_MTfase"/>
</dbReference>
<dbReference type="GO" id="GO:0002939">
    <property type="term" value="P:tRNA N1-guanine methylation"/>
    <property type="evidence" value="ECO:0007669"/>
    <property type="project" value="TreeGrafter"/>
</dbReference>
<keyword evidence="4" id="KW-0949">S-adenosyl-L-methionine</keyword>
<dbReference type="Gene3D" id="3.30.300.110">
    <property type="entry name" value="Met-10+ protein-like domains"/>
    <property type="match status" value="1"/>
</dbReference>
<dbReference type="CDD" id="cd02440">
    <property type="entry name" value="AdoMet_MTases"/>
    <property type="match status" value="1"/>
</dbReference>
<keyword evidence="1" id="KW-0963">Cytoplasm</keyword>
<reference evidence="8" key="1">
    <citation type="journal article" date="2019" name="bioRxiv">
        <title>Genome diversification in globally distributed novel marine Proteobacteria is linked to environmental adaptation.</title>
        <authorList>
            <person name="Zhou Z."/>
            <person name="Tran P.Q."/>
            <person name="Kieft K."/>
            <person name="Anantharaman K."/>
        </authorList>
    </citation>
    <scope>NUCLEOTIDE SEQUENCE [LARGE SCALE GENOMIC DNA]</scope>
</reference>
<dbReference type="InterPro" id="IPR029063">
    <property type="entry name" value="SAM-dependent_MTases_sf"/>
</dbReference>
<dbReference type="PROSITE" id="PS51684">
    <property type="entry name" value="SAM_MT_TRM5_TYW2"/>
    <property type="match status" value="1"/>
</dbReference>
<evidence type="ECO:0000256" key="2">
    <source>
        <dbReference type="ARBA" id="ARBA00022603"/>
    </source>
</evidence>
<dbReference type="Gene3D" id="3.40.50.150">
    <property type="entry name" value="Vaccinia Virus protein VP39"/>
    <property type="match status" value="1"/>
</dbReference>
<dbReference type="SUPFAM" id="SSF53335">
    <property type="entry name" value="S-adenosyl-L-methionine-dependent methyltransferases"/>
    <property type="match status" value="1"/>
</dbReference>
<dbReference type="InterPro" id="IPR056744">
    <property type="entry name" value="TRM5/TYW2-like_N"/>
</dbReference>
<dbReference type="PANTHER" id="PTHR23245">
    <property type="entry name" value="TRNA METHYLTRANSFERASE"/>
    <property type="match status" value="1"/>
</dbReference>
<dbReference type="Pfam" id="PF25133">
    <property type="entry name" value="TYW2_N_2"/>
    <property type="match status" value="1"/>
</dbReference>
<dbReference type="EMBL" id="DUCX01000037">
    <property type="protein sequence ID" value="HIF37226.1"/>
    <property type="molecule type" value="Genomic_DNA"/>
</dbReference>
<sequence length="331" mass="37691">MIKHLKVVETQAQKTKIYLEDCNALNDSFLPIKEDGFVLWPLNFEVEGEIIEREGLSSNRTSRDYRLKLPSNLRDIAPRAFDICGSMAIIKLNADIMEYTDIISKSLLESNPNIDRVALDRGVKGEFRIRELLMIQGESNFIVTHKENGLKIKLDVSKVYFSPRLAMERKRIVDVAVEGEDVLDAFAGASPFSVGLARKGCKLTSVDSNPEAEKWSHENFALNGIKQSEYRFINSKIEDIIPDLGIYDRIIMNNPTNPIPYLERLSSLLKSNGFIHLYKIVEKDEEFKVENHLSSDFKCVSQRVVHPYSPQSSMMAFDITRAVSNVRNTNQ</sequence>
<accession>A0A7J4GRH2</accession>
<dbReference type="GO" id="GO:0008175">
    <property type="term" value="F:tRNA methyltransferase activity"/>
    <property type="evidence" value="ECO:0007669"/>
    <property type="project" value="TreeGrafter"/>
</dbReference>
<gene>
    <name evidence="7" type="ORF">EYQ70_02300</name>
</gene>
<evidence type="ECO:0000256" key="5">
    <source>
        <dbReference type="ARBA" id="ARBA00022694"/>
    </source>
</evidence>
<evidence type="ECO:0000256" key="3">
    <source>
        <dbReference type="ARBA" id="ARBA00022679"/>
    </source>
</evidence>
<proteinExistence type="predicted"/>
<keyword evidence="3" id="KW-0808">Transferase</keyword>
<dbReference type="Gene3D" id="3.30.70.2580">
    <property type="match status" value="1"/>
</dbReference>
<dbReference type="GO" id="GO:0005737">
    <property type="term" value="C:cytoplasm"/>
    <property type="evidence" value="ECO:0007669"/>
    <property type="project" value="TreeGrafter"/>
</dbReference>
<evidence type="ECO:0000313" key="7">
    <source>
        <dbReference type="EMBL" id="HIF37226.1"/>
    </source>
</evidence>
<name>A0A7J4GRH2_9ARCH</name>
<organism evidence="7 8">
    <name type="scientific">Marine Group III euryarchaeote</name>
    <dbReference type="NCBI Taxonomy" id="2173149"/>
    <lineage>
        <taxon>Archaea</taxon>
        <taxon>Methanobacteriati</taxon>
        <taxon>Thermoplasmatota</taxon>
        <taxon>Thermoplasmata</taxon>
        <taxon>Candidatus Thermoprofundales</taxon>
    </lineage>
</organism>